<dbReference type="AlphaFoldDB" id="A0A0M3IA12"/>
<keyword evidence="1" id="KW-1185">Reference proteome</keyword>
<evidence type="ECO:0000313" key="2">
    <source>
        <dbReference type="WBParaSite" id="ALUE_0001435901-mRNA-1"/>
    </source>
</evidence>
<proteinExistence type="predicted"/>
<organism evidence="1 2">
    <name type="scientific">Ascaris lumbricoides</name>
    <name type="common">Giant roundworm</name>
    <dbReference type="NCBI Taxonomy" id="6252"/>
    <lineage>
        <taxon>Eukaryota</taxon>
        <taxon>Metazoa</taxon>
        <taxon>Ecdysozoa</taxon>
        <taxon>Nematoda</taxon>
        <taxon>Chromadorea</taxon>
        <taxon>Rhabditida</taxon>
        <taxon>Spirurina</taxon>
        <taxon>Ascaridomorpha</taxon>
        <taxon>Ascaridoidea</taxon>
        <taxon>Ascarididae</taxon>
        <taxon>Ascaris</taxon>
    </lineage>
</organism>
<dbReference type="WBParaSite" id="ALUE_0001435901-mRNA-1">
    <property type="protein sequence ID" value="ALUE_0001435901-mRNA-1"/>
    <property type="gene ID" value="ALUE_0001435901"/>
</dbReference>
<evidence type="ECO:0000313" key="1">
    <source>
        <dbReference type="Proteomes" id="UP000036681"/>
    </source>
</evidence>
<name>A0A0M3IA12_ASCLU</name>
<sequence length="68" mass="7829">MRKHSKFVSNEIQLKRIQHINSGIKKLAQKEKGQTIRDPARGVTLWYTSAVQSSATSFPEERRLARGY</sequence>
<reference evidence="2" key="1">
    <citation type="submission" date="2017-02" db="UniProtKB">
        <authorList>
            <consortium name="WormBaseParasite"/>
        </authorList>
    </citation>
    <scope>IDENTIFICATION</scope>
</reference>
<accession>A0A0M3IA12</accession>
<dbReference type="Proteomes" id="UP000036681">
    <property type="component" value="Unplaced"/>
</dbReference>
<protein>
    <submittedName>
        <fullName evidence="2">Transposase</fullName>
    </submittedName>
</protein>